<sequence>MGEPDVSLYEGSNGRYYTAWQVRRRLRSGEWTRCLRQRQPDRRLVETGDGTLLLLVSVEPDALPGGIDVRVADGRARIVDTRRTPP</sequence>
<name>A0A1I0M1Y7_9EURY</name>
<dbReference type="EMBL" id="FOIS01000001">
    <property type="protein sequence ID" value="SEV82168.1"/>
    <property type="molecule type" value="Genomic_DNA"/>
</dbReference>
<evidence type="ECO:0000313" key="2">
    <source>
        <dbReference type="Proteomes" id="UP000183275"/>
    </source>
</evidence>
<reference evidence="2" key="1">
    <citation type="submission" date="2016-10" db="EMBL/GenBank/DDBJ databases">
        <authorList>
            <person name="Varghese N."/>
        </authorList>
    </citation>
    <scope>NUCLEOTIDE SEQUENCE [LARGE SCALE GENOMIC DNA]</scope>
    <source>
        <strain evidence="2">CGMCC 1.12284</strain>
    </source>
</reference>
<dbReference type="STRING" id="1202768.SAMN05216285_0314"/>
<protein>
    <submittedName>
        <fullName evidence="1">Uncharacterized protein</fullName>
    </submittedName>
</protein>
<gene>
    <name evidence="1" type="ORF">SAMN05216285_0314</name>
</gene>
<proteinExistence type="predicted"/>
<accession>A0A1I0M1Y7</accession>
<evidence type="ECO:0000313" key="1">
    <source>
        <dbReference type="EMBL" id="SEV82168.1"/>
    </source>
</evidence>
<dbReference type="OrthoDB" id="170784at2157"/>
<dbReference type="AlphaFoldDB" id="A0A1I0M1Y7"/>
<dbReference type="eggNOG" id="arCOG10859">
    <property type="taxonomic scope" value="Archaea"/>
</dbReference>
<dbReference type="Proteomes" id="UP000183275">
    <property type="component" value="Unassembled WGS sequence"/>
</dbReference>
<keyword evidence="2" id="KW-1185">Reference proteome</keyword>
<dbReference type="RefSeq" id="WP_049990364.1">
    <property type="nucleotide sequence ID" value="NZ_FOIS01000001.1"/>
</dbReference>
<organism evidence="1 2">
    <name type="scientific">Natrinema salifodinae</name>
    <dbReference type="NCBI Taxonomy" id="1202768"/>
    <lineage>
        <taxon>Archaea</taxon>
        <taxon>Methanobacteriati</taxon>
        <taxon>Methanobacteriota</taxon>
        <taxon>Stenosarchaea group</taxon>
        <taxon>Halobacteria</taxon>
        <taxon>Halobacteriales</taxon>
        <taxon>Natrialbaceae</taxon>
        <taxon>Natrinema</taxon>
    </lineage>
</organism>